<evidence type="ECO:0000313" key="3">
    <source>
        <dbReference type="EMBL" id="GFH48034.1"/>
    </source>
</evidence>
<dbReference type="InterPro" id="IPR029071">
    <property type="entry name" value="Ubiquitin-like_domsf"/>
</dbReference>
<proteinExistence type="predicted"/>
<dbReference type="SUPFAM" id="SSF54236">
    <property type="entry name" value="Ubiquitin-like"/>
    <property type="match status" value="1"/>
</dbReference>
<keyword evidence="4" id="KW-1185">Reference proteome</keyword>
<dbReference type="PANTHER" id="PTHR10666">
    <property type="entry name" value="UBIQUITIN"/>
    <property type="match status" value="1"/>
</dbReference>
<dbReference type="PRINTS" id="PR00348">
    <property type="entry name" value="UBIQUITIN"/>
</dbReference>
<name>A0AAD3H303_9STRA</name>
<dbReference type="FunFam" id="3.10.20.90:FF:000160">
    <property type="entry name" value="Polyubiquitin-C"/>
    <property type="match status" value="1"/>
</dbReference>
<evidence type="ECO:0000313" key="4">
    <source>
        <dbReference type="Proteomes" id="UP001054902"/>
    </source>
</evidence>
<reference evidence="3 4" key="1">
    <citation type="journal article" date="2021" name="Sci. Rep.">
        <title>The genome of the diatom Chaetoceros tenuissimus carries an ancient integrated fragment of an extant virus.</title>
        <authorList>
            <person name="Hongo Y."/>
            <person name="Kimura K."/>
            <person name="Takaki Y."/>
            <person name="Yoshida Y."/>
            <person name="Baba S."/>
            <person name="Kobayashi G."/>
            <person name="Nagasaki K."/>
            <person name="Hano T."/>
            <person name="Tomaru Y."/>
        </authorList>
    </citation>
    <scope>NUCLEOTIDE SEQUENCE [LARGE SCALE GENOMIC DNA]</scope>
    <source>
        <strain evidence="3 4">NIES-3715</strain>
    </source>
</reference>
<comment type="caution">
    <text evidence="3">The sequence shown here is derived from an EMBL/GenBank/DDBJ whole genome shotgun (WGS) entry which is preliminary data.</text>
</comment>
<gene>
    <name evidence="3" type="ORF">CTEN210_04510</name>
</gene>
<dbReference type="EMBL" id="BLLK01000025">
    <property type="protein sequence ID" value="GFH48034.1"/>
    <property type="molecule type" value="Genomic_DNA"/>
</dbReference>
<dbReference type="InterPro" id="IPR019954">
    <property type="entry name" value="Ubiquitin_CS"/>
</dbReference>
<dbReference type="InterPro" id="IPR050158">
    <property type="entry name" value="Ubiquitin_ubiquitin-like"/>
</dbReference>
<feature type="signal peptide" evidence="1">
    <location>
        <begin position="1"/>
        <end position="19"/>
    </location>
</feature>
<keyword evidence="1" id="KW-0732">Signal</keyword>
<dbReference type="InterPro" id="IPR000626">
    <property type="entry name" value="Ubiquitin-like_dom"/>
</dbReference>
<organism evidence="3 4">
    <name type="scientific">Chaetoceros tenuissimus</name>
    <dbReference type="NCBI Taxonomy" id="426638"/>
    <lineage>
        <taxon>Eukaryota</taxon>
        <taxon>Sar</taxon>
        <taxon>Stramenopiles</taxon>
        <taxon>Ochrophyta</taxon>
        <taxon>Bacillariophyta</taxon>
        <taxon>Coscinodiscophyceae</taxon>
        <taxon>Chaetocerotophycidae</taxon>
        <taxon>Chaetocerotales</taxon>
        <taxon>Chaetocerotaceae</taxon>
        <taxon>Chaetoceros</taxon>
    </lineage>
</organism>
<dbReference type="SMART" id="SM00213">
    <property type="entry name" value="UBQ"/>
    <property type="match status" value="1"/>
</dbReference>
<dbReference type="Gene3D" id="3.10.20.90">
    <property type="entry name" value="Phosphatidylinositol 3-kinase Catalytic Subunit, Chain A, domain 1"/>
    <property type="match status" value="1"/>
</dbReference>
<protein>
    <submittedName>
        <fullName evidence="3">Ubiquitin domain-containing protein</fullName>
    </submittedName>
</protein>
<feature type="chain" id="PRO_5042143206" evidence="1">
    <location>
        <begin position="20"/>
        <end position="553"/>
    </location>
</feature>
<dbReference type="PROSITE" id="PS00299">
    <property type="entry name" value="UBIQUITIN_1"/>
    <property type="match status" value="1"/>
</dbReference>
<dbReference type="InterPro" id="IPR019956">
    <property type="entry name" value="Ubiquitin_dom"/>
</dbReference>
<feature type="domain" description="Ubiquitin-like" evidence="2">
    <location>
        <begin position="66"/>
        <end position="141"/>
    </location>
</feature>
<sequence length="553" mass="63836">MKISWRFILAAFLFSTVLFRKSEDDERFNVLWLLERKEFEKLSLNGVKRLKCVSDDDEVISHSNRMKVYVNTLTGKTIIFDVEASDTIYSLKSKIQDKVGIPPDQQCLIFAGKQLEDGRGFSDYNIEQESTLYLRVRLQGGGKKKNGSKHKQVDEVTMNICPVGVELEIYSDIEQKWNRSGTVIASEDNSIKIKIKGSNEEICYSLEEIASLFLQGHVRRRNEGSSPSEDPNLIFYGDSYWSIEDYEELGFDEDTPVDTAENLERKTMNSTSLRNAFFTTREKREKFKMVEVEGGELYYQIYRAFERDNLLENKLYKKFLADPVIVEMLNQAFLEEGIIGILPLLIGALENADINVFAEGTFPLFSKIMNYLGITTIKELMSWVEAMNDATSLSVLMILINRCPFLLDACIMTSIKKHKNNEKIKELIRVISEKIAYWNRTVMPEAFRVIKDFLKDGSKSVDFDFSSEEFPKHFTGFDEMIDAVDDEFQTQLKMKVNHVCVQPGYRINGFPKKIYDGFSKGMDDFQTFCQKFDTNSPNIERIDCFIQLVLEVE</sequence>
<dbReference type="PROSITE" id="PS50053">
    <property type="entry name" value="UBIQUITIN_2"/>
    <property type="match status" value="1"/>
</dbReference>
<dbReference type="AlphaFoldDB" id="A0AAD3H303"/>
<evidence type="ECO:0000259" key="2">
    <source>
        <dbReference type="PROSITE" id="PS50053"/>
    </source>
</evidence>
<dbReference type="Proteomes" id="UP001054902">
    <property type="component" value="Unassembled WGS sequence"/>
</dbReference>
<evidence type="ECO:0000256" key="1">
    <source>
        <dbReference type="SAM" id="SignalP"/>
    </source>
</evidence>
<dbReference type="Pfam" id="PF00240">
    <property type="entry name" value="ubiquitin"/>
    <property type="match status" value="1"/>
</dbReference>
<accession>A0AAD3H303</accession>